<name>A0A0W0U1N9_9GAMM</name>
<dbReference type="PRINTS" id="PR00413">
    <property type="entry name" value="HADHALOGNASE"/>
</dbReference>
<dbReference type="InterPro" id="IPR006439">
    <property type="entry name" value="HAD-SF_hydro_IA"/>
</dbReference>
<gene>
    <name evidence="1" type="ORF">Lfee_0896</name>
    <name evidence="2" type="ORF">NCTC12022_00577</name>
</gene>
<evidence type="ECO:0000313" key="4">
    <source>
        <dbReference type="Proteomes" id="UP000251942"/>
    </source>
</evidence>
<dbReference type="GO" id="GO:0050308">
    <property type="term" value="F:sugar-phosphatase activity"/>
    <property type="evidence" value="ECO:0007669"/>
    <property type="project" value="TreeGrafter"/>
</dbReference>
<keyword evidence="1" id="KW-0378">Hydrolase</keyword>
<dbReference type="InterPro" id="IPR023198">
    <property type="entry name" value="PGP-like_dom2"/>
</dbReference>
<organism evidence="1 3">
    <name type="scientific">Legionella feeleii</name>
    <dbReference type="NCBI Taxonomy" id="453"/>
    <lineage>
        <taxon>Bacteria</taxon>
        <taxon>Pseudomonadati</taxon>
        <taxon>Pseudomonadota</taxon>
        <taxon>Gammaproteobacteria</taxon>
        <taxon>Legionellales</taxon>
        <taxon>Legionellaceae</taxon>
        <taxon>Legionella</taxon>
    </lineage>
</organism>
<dbReference type="InterPro" id="IPR051806">
    <property type="entry name" value="HAD-like_SPP"/>
</dbReference>
<dbReference type="NCBIfam" id="TIGR01509">
    <property type="entry name" value="HAD-SF-IA-v3"/>
    <property type="match status" value="1"/>
</dbReference>
<dbReference type="CDD" id="cd07505">
    <property type="entry name" value="HAD_BPGM-like"/>
    <property type="match status" value="1"/>
</dbReference>
<dbReference type="RefSeq" id="WP_058444308.1">
    <property type="nucleotide sequence ID" value="NZ_CAAAHT010000069.1"/>
</dbReference>
<dbReference type="STRING" id="453.Lfee_0896"/>
<evidence type="ECO:0000313" key="2">
    <source>
        <dbReference type="EMBL" id="SPX59866.1"/>
    </source>
</evidence>
<dbReference type="SUPFAM" id="SSF56784">
    <property type="entry name" value="HAD-like"/>
    <property type="match status" value="1"/>
</dbReference>
<dbReference type="InterPro" id="IPR041492">
    <property type="entry name" value="HAD_2"/>
</dbReference>
<dbReference type="OrthoDB" id="9800058at2"/>
<dbReference type="Gene3D" id="1.10.150.240">
    <property type="entry name" value="Putative phosphatase, domain 2"/>
    <property type="match status" value="1"/>
</dbReference>
<reference evidence="2 4" key="2">
    <citation type="submission" date="2018-06" db="EMBL/GenBank/DDBJ databases">
        <authorList>
            <consortium name="Pathogen Informatics"/>
            <person name="Doyle S."/>
        </authorList>
    </citation>
    <scope>NUCLEOTIDE SEQUENCE [LARGE SCALE GENOMIC DNA]</scope>
    <source>
        <strain evidence="2 4">NCTC12022</strain>
    </source>
</reference>
<dbReference type="Pfam" id="PF13419">
    <property type="entry name" value="HAD_2"/>
    <property type="match status" value="1"/>
</dbReference>
<dbReference type="EMBL" id="LNYB01000026">
    <property type="protein sequence ID" value="KTD02051.1"/>
    <property type="molecule type" value="Genomic_DNA"/>
</dbReference>
<dbReference type="InterPro" id="IPR036412">
    <property type="entry name" value="HAD-like_sf"/>
</dbReference>
<dbReference type="SFLD" id="SFLDG01129">
    <property type="entry name" value="C1.5:_HAD__Beta-PGM__Phosphata"/>
    <property type="match status" value="1"/>
</dbReference>
<protein>
    <submittedName>
        <fullName evidence="1">HAD-superfamily hydrolase</fullName>
        <ecNumber evidence="2">3.1.3.-</ecNumber>
    </submittedName>
</protein>
<dbReference type="EMBL" id="UASS01000004">
    <property type="protein sequence ID" value="SPX59866.1"/>
    <property type="molecule type" value="Genomic_DNA"/>
</dbReference>
<dbReference type="AlphaFoldDB" id="A0A0W0U1N9"/>
<dbReference type="Proteomes" id="UP000251942">
    <property type="component" value="Unassembled WGS sequence"/>
</dbReference>
<keyword evidence="3" id="KW-1185">Reference proteome</keyword>
<evidence type="ECO:0000313" key="1">
    <source>
        <dbReference type="EMBL" id="KTD02051.1"/>
    </source>
</evidence>
<reference evidence="1 3" key="1">
    <citation type="submission" date="2015-11" db="EMBL/GenBank/DDBJ databases">
        <title>Genomic analysis of 38 Legionella species identifies large and diverse effector repertoires.</title>
        <authorList>
            <person name="Burstein D."/>
            <person name="Amaro F."/>
            <person name="Zusman T."/>
            <person name="Lifshitz Z."/>
            <person name="Cohen O."/>
            <person name="Gilbert J.A."/>
            <person name="Pupko T."/>
            <person name="Shuman H.A."/>
            <person name="Segal G."/>
        </authorList>
    </citation>
    <scope>NUCLEOTIDE SEQUENCE [LARGE SCALE GENOMIC DNA]</scope>
    <source>
        <strain evidence="1 3">WO-44C</strain>
    </source>
</reference>
<dbReference type="InterPro" id="IPR023214">
    <property type="entry name" value="HAD_sf"/>
</dbReference>
<dbReference type="Proteomes" id="UP000054698">
    <property type="component" value="Unassembled WGS sequence"/>
</dbReference>
<sequence length="225" mass="25364">MKLNYRLFKAIIFDFDGVILDSEPIHYEACNYVLKDFGLNLDYQEFKKSYLGLADKTLFPQLLASKRLNLPLDKIDQMIDKKQNYFTSLIRDNKTLPVINGVAQYIKQIVNAAKKLAICSGATQKEILTVLKKLEPDIQASHFNTIVTADHVRYGKPSPEGYLLTAQKLGLLPNQCLVIEDSPHGIMAAKEAGMPVIALLTSYQEAELLQADYITRDFETLVLAH</sequence>
<dbReference type="EC" id="3.1.3.-" evidence="2"/>
<dbReference type="SFLD" id="SFLDG01135">
    <property type="entry name" value="C1.5.6:_HAD__Beta-PGM__Phospha"/>
    <property type="match status" value="1"/>
</dbReference>
<dbReference type="PANTHER" id="PTHR43481">
    <property type="entry name" value="FRUCTOSE-1-PHOSPHATE PHOSPHATASE"/>
    <property type="match status" value="1"/>
</dbReference>
<dbReference type="PANTHER" id="PTHR43481:SF4">
    <property type="entry name" value="GLYCEROL-1-PHOSPHATE PHOSPHOHYDROLASE 1-RELATED"/>
    <property type="match status" value="1"/>
</dbReference>
<dbReference type="PATRIC" id="fig|453.4.peg.968"/>
<evidence type="ECO:0000313" key="3">
    <source>
        <dbReference type="Proteomes" id="UP000054698"/>
    </source>
</evidence>
<accession>A0A0W0U1N9</accession>
<proteinExistence type="predicted"/>
<dbReference type="Gene3D" id="3.40.50.1000">
    <property type="entry name" value="HAD superfamily/HAD-like"/>
    <property type="match status" value="1"/>
</dbReference>
<dbReference type="SFLD" id="SFLDS00003">
    <property type="entry name" value="Haloacid_Dehalogenase"/>
    <property type="match status" value="1"/>
</dbReference>